<keyword evidence="1" id="KW-0812">Transmembrane</keyword>
<evidence type="ECO:0000256" key="1">
    <source>
        <dbReference type="SAM" id="Phobius"/>
    </source>
</evidence>
<feature type="non-terminal residue" evidence="2">
    <location>
        <position position="1"/>
    </location>
</feature>
<keyword evidence="1" id="KW-0472">Membrane</keyword>
<name>A0A382SGX3_9ZZZZ</name>
<sequence length="80" mass="8883">VSAFSDSKVRRAIIFSVFSITALAGLISGALFAYSPDLPEIENLDDYAPGTITRVFDRNNKLIGEFQTQRRDIIGYDDIP</sequence>
<reference evidence="2" key="1">
    <citation type="submission" date="2018-05" db="EMBL/GenBank/DDBJ databases">
        <authorList>
            <person name="Lanie J.A."/>
            <person name="Ng W.-L."/>
            <person name="Kazmierczak K.M."/>
            <person name="Andrzejewski T.M."/>
            <person name="Davidsen T.M."/>
            <person name="Wayne K.J."/>
            <person name="Tettelin H."/>
            <person name="Glass J.I."/>
            <person name="Rusch D."/>
            <person name="Podicherti R."/>
            <person name="Tsui H.-C.T."/>
            <person name="Winkler M.E."/>
        </authorList>
    </citation>
    <scope>NUCLEOTIDE SEQUENCE</scope>
</reference>
<evidence type="ECO:0000313" key="2">
    <source>
        <dbReference type="EMBL" id="SVD08437.1"/>
    </source>
</evidence>
<protein>
    <submittedName>
        <fullName evidence="2">Uncharacterized protein</fullName>
    </submittedName>
</protein>
<feature type="non-terminal residue" evidence="2">
    <location>
        <position position="80"/>
    </location>
</feature>
<feature type="transmembrane region" description="Helical" evidence="1">
    <location>
        <begin position="12"/>
        <end position="34"/>
    </location>
</feature>
<keyword evidence="1" id="KW-1133">Transmembrane helix</keyword>
<gene>
    <name evidence="2" type="ORF">METZ01_LOCUS361291</name>
</gene>
<organism evidence="2">
    <name type="scientific">marine metagenome</name>
    <dbReference type="NCBI Taxonomy" id="408172"/>
    <lineage>
        <taxon>unclassified sequences</taxon>
        <taxon>metagenomes</taxon>
        <taxon>ecological metagenomes</taxon>
    </lineage>
</organism>
<proteinExistence type="predicted"/>
<accession>A0A382SGX3</accession>
<dbReference type="AlphaFoldDB" id="A0A382SGX3"/>
<dbReference type="EMBL" id="UINC01128586">
    <property type="protein sequence ID" value="SVD08437.1"/>
    <property type="molecule type" value="Genomic_DNA"/>
</dbReference>